<keyword evidence="7 15" id="KW-0408">Iron</keyword>
<dbReference type="InterPro" id="IPR042096">
    <property type="entry name" value="Dihydro-acid_dehy_C"/>
</dbReference>
<dbReference type="GO" id="GO:0004160">
    <property type="term" value="F:dihydroxy-acid dehydratase activity"/>
    <property type="evidence" value="ECO:0007669"/>
    <property type="project" value="UniProtKB-UniRule"/>
</dbReference>
<feature type="binding site" evidence="15">
    <location>
        <position position="451"/>
    </location>
    <ligand>
        <name>Mg(2+)</name>
        <dbReference type="ChEBI" id="CHEBI:18420"/>
    </ligand>
</feature>
<dbReference type="InterPro" id="IPR056740">
    <property type="entry name" value="ILV_EDD_C"/>
</dbReference>
<keyword evidence="19" id="KW-1185">Reference proteome</keyword>
<evidence type="ECO:0000256" key="12">
    <source>
        <dbReference type="ARBA" id="ARBA00029436"/>
    </source>
</evidence>
<dbReference type="FunFam" id="3.50.30.80:FF:000001">
    <property type="entry name" value="Dihydroxy-acid dehydratase"/>
    <property type="match status" value="1"/>
</dbReference>
<keyword evidence="6 15" id="KW-0460">Magnesium</keyword>
<dbReference type="AlphaFoldDB" id="A0A0V8RTV7"/>
<dbReference type="Proteomes" id="UP000053352">
    <property type="component" value="Unassembled WGS sequence"/>
</dbReference>
<comment type="catalytic activity">
    <reaction evidence="15">
        <text>(2R,3R)-2,3-dihydroxy-3-methylpentanoate = (S)-3-methyl-2-oxopentanoate + H2O</text>
        <dbReference type="Rhea" id="RHEA:27694"/>
        <dbReference type="ChEBI" id="CHEBI:15377"/>
        <dbReference type="ChEBI" id="CHEBI:35146"/>
        <dbReference type="ChEBI" id="CHEBI:49258"/>
        <dbReference type="EC" id="4.2.1.9"/>
    </reaction>
</comment>
<dbReference type="STRING" id="2309.CF15_01270"/>
<proteinExistence type="inferred from homology"/>
<evidence type="ECO:0000256" key="8">
    <source>
        <dbReference type="ARBA" id="ARBA00023014"/>
    </source>
</evidence>
<dbReference type="UniPathway" id="UPA00047">
    <property type="reaction ID" value="UER00057"/>
</dbReference>
<dbReference type="GO" id="GO:0009097">
    <property type="term" value="P:isoleucine biosynthetic process"/>
    <property type="evidence" value="ECO:0007669"/>
    <property type="project" value="UniProtKB-UniRule"/>
</dbReference>
<feature type="binding site" description="via carbamate group" evidence="15">
    <location>
        <position position="127"/>
    </location>
    <ligand>
        <name>Mg(2+)</name>
        <dbReference type="ChEBI" id="CHEBI:18420"/>
    </ligand>
</feature>
<organism evidence="18 19">
    <name type="scientific">Pyrodictium occultum</name>
    <dbReference type="NCBI Taxonomy" id="2309"/>
    <lineage>
        <taxon>Archaea</taxon>
        <taxon>Thermoproteota</taxon>
        <taxon>Thermoprotei</taxon>
        <taxon>Desulfurococcales</taxon>
        <taxon>Pyrodictiaceae</taxon>
        <taxon>Pyrodictium</taxon>
    </lineage>
</organism>
<reference evidence="18 19" key="1">
    <citation type="submission" date="2015-11" db="EMBL/GenBank/DDBJ databases">
        <title>Genome sequence of Pyrodictium occultum PL-19, a marine hyperthermophilic archaeon isolated from Volcano, Italy.</title>
        <authorList>
            <person name="Utturkar S."/>
            <person name="Huber H."/>
            <person name="Leptihn S."/>
            <person name="Brown S."/>
            <person name="Stetter K.O."/>
            <person name="Podar M."/>
        </authorList>
    </citation>
    <scope>NUCLEOTIDE SEQUENCE [LARGE SCALE GENOMIC DNA]</scope>
    <source>
        <strain evidence="18 19">PL-19</strain>
    </source>
</reference>
<dbReference type="Gene3D" id="3.50.30.80">
    <property type="entry name" value="IlvD/EDD C-terminal domain-like"/>
    <property type="match status" value="1"/>
</dbReference>
<evidence type="ECO:0000256" key="6">
    <source>
        <dbReference type="ARBA" id="ARBA00022842"/>
    </source>
</evidence>
<comment type="function">
    <text evidence="15">Functions in the biosynthesis of branched-chain amino acids. Catalyzes the dehydration of (2R,3R)-2,3-dihydroxy-3-methylpentanoate (2,3-dihydroxy-3-methylvalerate) into 2-oxo-3-methylpentanoate (2-oxo-3-methylvalerate) and of (2R)-2,3-dihydroxy-3-methylbutanoate (2,3-dihydroxyisovalerate) into 2-oxo-3-methylbutanoate (2-oxoisovalerate), the penultimate precursor to L-isoleucine and L-valine, respectively.</text>
</comment>
<dbReference type="SUPFAM" id="SSF143975">
    <property type="entry name" value="IlvD/EDD N-terminal domain-like"/>
    <property type="match status" value="1"/>
</dbReference>
<evidence type="ECO:0000256" key="5">
    <source>
        <dbReference type="ARBA" id="ARBA00022723"/>
    </source>
</evidence>
<feature type="domain" description="Dihydroxy-acid/6-phosphogluconate dehydratase N-terminal" evidence="16">
    <location>
        <begin position="37"/>
        <end position="355"/>
    </location>
</feature>
<accession>A0A0V8RTV7</accession>
<keyword evidence="8 15" id="KW-0411">Iron-sulfur</keyword>
<comment type="cofactor">
    <cofactor evidence="15">
        <name>[2Fe-2S] cluster</name>
        <dbReference type="ChEBI" id="CHEBI:190135"/>
    </cofactor>
    <text evidence="15">Binds 1 [2Fe-2S] cluster per subunit. This cluster acts as a Lewis acid cofactor.</text>
</comment>
<dbReference type="UniPathway" id="UPA00049">
    <property type="reaction ID" value="UER00061"/>
</dbReference>
<evidence type="ECO:0000259" key="17">
    <source>
        <dbReference type="Pfam" id="PF24877"/>
    </source>
</evidence>
<keyword evidence="3 15" id="KW-0028">Amino-acid biosynthesis</keyword>
<dbReference type="HAMAP" id="MF_00012">
    <property type="entry name" value="IlvD"/>
    <property type="match status" value="1"/>
</dbReference>
<evidence type="ECO:0000256" key="10">
    <source>
        <dbReference type="ARBA" id="ARBA00023304"/>
    </source>
</evidence>
<keyword evidence="4 15" id="KW-0001">2Fe-2S</keyword>
<dbReference type="Pfam" id="PF00920">
    <property type="entry name" value="ILVD_EDD_N"/>
    <property type="match status" value="1"/>
</dbReference>
<dbReference type="PROSITE" id="PS00887">
    <property type="entry name" value="ILVD_EDD_2"/>
    <property type="match status" value="1"/>
</dbReference>
<dbReference type="InterPro" id="IPR020558">
    <property type="entry name" value="DiOHA_6PGluconate_deHydtase_CS"/>
</dbReference>
<comment type="caution">
    <text evidence="15">Lacks conserved residue(s) required for the propagation of feature annotation.</text>
</comment>
<dbReference type="PANTHER" id="PTHR43661:SF3">
    <property type="entry name" value="D-XYLONATE DEHYDRATASE YAGF-RELATED"/>
    <property type="match status" value="1"/>
</dbReference>
<dbReference type="PANTHER" id="PTHR43661">
    <property type="entry name" value="D-XYLONATE DEHYDRATASE"/>
    <property type="match status" value="1"/>
</dbReference>
<protein>
    <recommendedName>
        <fullName evidence="14 15">Dihydroxy-acid dehydratase</fullName>
        <shortName evidence="15">DAD</shortName>
        <ecNumber evidence="14 15">4.2.1.9</ecNumber>
    </recommendedName>
</protein>
<dbReference type="InterPro" id="IPR004404">
    <property type="entry name" value="DihydroxyA_deHydtase"/>
</dbReference>
<dbReference type="EC" id="4.2.1.9" evidence="14 15"/>
<evidence type="ECO:0000256" key="7">
    <source>
        <dbReference type="ARBA" id="ARBA00023004"/>
    </source>
</evidence>
<dbReference type="EMBL" id="LNTB01000001">
    <property type="protein sequence ID" value="KSW11502.1"/>
    <property type="molecule type" value="Genomic_DNA"/>
</dbReference>
<dbReference type="InterPro" id="IPR000581">
    <property type="entry name" value="ILV_EDD_N"/>
</dbReference>
<evidence type="ECO:0000256" key="14">
    <source>
        <dbReference type="ARBA" id="ARBA00029490"/>
    </source>
</evidence>
<comment type="catalytic activity">
    <reaction evidence="11">
        <text>(2R)-2,3-dihydroxy-3-methylbutanoate = 3-methyl-2-oxobutanoate + H2O</text>
        <dbReference type="Rhea" id="RHEA:24809"/>
        <dbReference type="ChEBI" id="CHEBI:11851"/>
        <dbReference type="ChEBI" id="CHEBI:15377"/>
        <dbReference type="ChEBI" id="CHEBI:49072"/>
        <dbReference type="EC" id="4.2.1.9"/>
    </reaction>
    <physiologicalReaction direction="left-to-right" evidence="11">
        <dbReference type="Rhea" id="RHEA:24810"/>
    </physiologicalReaction>
</comment>
<evidence type="ECO:0000256" key="2">
    <source>
        <dbReference type="ARBA" id="ARBA00006486"/>
    </source>
</evidence>
<comment type="similarity">
    <text evidence="2 15">Belongs to the IlvD/Edd family.</text>
</comment>
<feature type="domain" description="Dihydroxy-acid/6-phosphogluconate dehydratase C-terminal" evidence="17">
    <location>
        <begin position="370"/>
        <end position="565"/>
    </location>
</feature>
<sequence>MPALRSREIREGPRRAPHRSLMLAAGLDESDVYDTGKPLIGVVNTFSTIVPGHVMLDKLVAAVTEGIREAGGVPVHAGAVSVDDGIAMGHEGMRYSLVARENVADAVEIFAEAHRLDGVVVVTACDKMLPGALIAAARLRDKIPVYIVNGGPMLSGRGAGGGCCIALGHVFEAVGAYLAGKITGEQLREIEMRALPTPGSCAAMYTANTMAVAAEAMGFILPGAAAIPAVYSRRIHVARETGRLAVRAALKGWKASMFLGKRSILNALAVDAAAGGSTNTLLHLAAVAAEAGVDLDMGEVEELLSKTPWLADLEPGGRYYMEHLYQAGGVPAIVRELAKAGAFDASMPAATGEPWSRVLERLPPAPGAPVVRRAEQPLQPRSPLRILRGSLAPGGAVIKAVRISRTRFEGPARVYEAEEEAVEALERGEIREGDVVVVRYEGPAGGPGMREMLQLTSMIYGMGLGDRVALVTDGRFSGATRGLAVGHVSPEAMAGGPIALVSDGDRIVIDLERGRIDLLVDQEELEERRKRWRVPESVAERHRRLAERGSVLHAYSLMACSADRGGARRCPRRQAW</sequence>
<dbReference type="PROSITE" id="PS00886">
    <property type="entry name" value="ILVD_EDD_1"/>
    <property type="match status" value="1"/>
</dbReference>
<name>A0A0V8RTV7_PYROC</name>
<feature type="modified residue" description="N6-carboxylysine" evidence="15">
    <location>
        <position position="127"/>
    </location>
</feature>
<dbReference type="GO" id="GO:0009099">
    <property type="term" value="P:L-valine biosynthetic process"/>
    <property type="evidence" value="ECO:0007669"/>
    <property type="project" value="UniProtKB-UniRule"/>
</dbReference>
<dbReference type="GO" id="GO:0005829">
    <property type="term" value="C:cytosol"/>
    <property type="evidence" value="ECO:0007669"/>
    <property type="project" value="TreeGrafter"/>
</dbReference>
<evidence type="ECO:0000256" key="3">
    <source>
        <dbReference type="ARBA" id="ARBA00022605"/>
    </source>
</evidence>
<dbReference type="NCBIfam" id="NF002068">
    <property type="entry name" value="PRK00911.1"/>
    <property type="match status" value="1"/>
</dbReference>
<dbReference type="SUPFAM" id="SSF52016">
    <property type="entry name" value="LeuD/IlvD-like"/>
    <property type="match status" value="1"/>
</dbReference>
<dbReference type="GO" id="GO:0000287">
    <property type="term" value="F:magnesium ion binding"/>
    <property type="evidence" value="ECO:0007669"/>
    <property type="project" value="UniProtKB-UniRule"/>
</dbReference>
<dbReference type="Pfam" id="PF24877">
    <property type="entry name" value="ILV_EDD_C"/>
    <property type="match status" value="1"/>
</dbReference>
<keyword evidence="9 15" id="KW-0456">Lyase</keyword>
<comment type="subunit">
    <text evidence="15">Homodimer.</text>
</comment>
<gene>
    <name evidence="15" type="primary">ilvD</name>
    <name evidence="18" type="ORF">CF15_01270</name>
</gene>
<dbReference type="NCBIfam" id="TIGR00110">
    <property type="entry name" value="ilvD"/>
    <property type="match status" value="1"/>
</dbReference>
<keyword evidence="10 15" id="KW-0100">Branched-chain amino acid biosynthesis</keyword>
<comment type="pathway">
    <text evidence="13 15">Amino-acid biosynthesis; L-isoleucine biosynthesis; L-isoleucine from 2-oxobutanoate: step 3/4.</text>
</comment>
<comment type="pathway">
    <text evidence="12 15">Amino-acid biosynthesis; L-valine biosynthesis; L-valine from pyruvate: step 3/4.</text>
</comment>
<comment type="cofactor">
    <cofactor evidence="1 15">
        <name>Mg(2+)</name>
        <dbReference type="ChEBI" id="CHEBI:18420"/>
    </cofactor>
</comment>
<evidence type="ECO:0000256" key="11">
    <source>
        <dbReference type="ARBA" id="ARBA00029304"/>
    </source>
</evidence>
<feature type="active site" description="Proton acceptor" evidence="15">
    <location>
        <position position="477"/>
    </location>
</feature>
<evidence type="ECO:0000256" key="15">
    <source>
        <dbReference type="HAMAP-Rule" id="MF_00012"/>
    </source>
</evidence>
<keyword evidence="5 15" id="KW-0479">Metal-binding</keyword>
<evidence type="ECO:0000256" key="13">
    <source>
        <dbReference type="ARBA" id="ARBA00029437"/>
    </source>
</evidence>
<evidence type="ECO:0000313" key="18">
    <source>
        <dbReference type="EMBL" id="KSW11502.1"/>
    </source>
</evidence>
<dbReference type="OrthoDB" id="8674at2157"/>
<dbReference type="GO" id="GO:0051537">
    <property type="term" value="F:2 iron, 2 sulfur cluster binding"/>
    <property type="evidence" value="ECO:0007669"/>
    <property type="project" value="UniProtKB-UniRule"/>
</dbReference>
<evidence type="ECO:0000256" key="1">
    <source>
        <dbReference type="ARBA" id="ARBA00001946"/>
    </source>
</evidence>
<dbReference type="InterPro" id="IPR037237">
    <property type="entry name" value="IlvD/EDD_N"/>
</dbReference>
<evidence type="ECO:0000259" key="16">
    <source>
        <dbReference type="Pfam" id="PF00920"/>
    </source>
</evidence>
<evidence type="ECO:0000256" key="4">
    <source>
        <dbReference type="ARBA" id="ARBA00022714"/>
    </source>
</evidence>
<comment type="caution">
    <text evidence="18">The sequence shown here is derived from an EMBL/GenBank/DDBJ whole genome shotgun (WGS) entry which is preliminary data.</text>
</comment>
<evidence type="ECO:0000313" key="19">
    <source>
        <dbReference type="Proteomes" id="UP000053352"/>
    </source>
</evidence>
<evidence type="ECO:0000256" key="9">
    <source>
        <dbReference type="ARBA" id="ARBA00023239"/>
    </source>
</evidence>
<feature type="binding site" evidence="15">
    <location>
        <position position="84"/>
    </location>
    <ligand>
        <name>Mg(2+)</name>
        <dbReference type="ChEBI" id="CHEBI:18420"/>
    </ligand>
</feature>
<feature type="binding site" evidence="15">
    <location>
        <position position="126"/>
    </location>
    <ligand>
        <name>Mg(2+)</name>
        <dbReference type="ChEBI" id="CHEBI:18420"/>
    </ligand>
</feature>
<dbReference type="RefSeq" id="WP_058370178.1">
    <property type="nucleotide sequence ID" value="NZ_LNTB01000001.1"/>
</dbReference>